<proteinExistence type="inferred from homology"/>
<dbReference type="OrthoDB" id="9815896at2"/>
<organism evidence="11 12">
    <name type="scientific">Acetivibrio mesophilus</name>
    <dbReference type="NCBI Taxonomy" id="2487273"/>
    <lineage>
        <taxon>Bacteria</taxon>
        <taxon>Bacillati</taxon>
        <taxon>Bacillota</taxon>
        <taxon>Clostridia</taxon>
        <taxon>Eubacteriales</taxon>
        <taxon>Oscillospiraceae</taxon>
        <taxon>Acetivibrio</taxon>
    </lineage>
</organism>
<reference evidence="12" key="1">
    <citation type="submission" date="2018-11" db="EMBL/GenBank/DDBJ databases">
        <title>Genome sequencing of a novel mesophilic and cellulolytic organism within the genus Hungateiclostridium.</title>
        <authorList>
            <person name="Rettenmaier R."/>
            <person name="Liebl W."/>
            <person name="Zverlov V."/>
        </authorList>
    </citation>
    <scope>NUCLEOTIDE SEQUENCE [LARGE SCALE GENOMIC DNA]</scope>
    <source>
        <strain evidence="12">N2K1</strain>
    </source>
</reference>
<dbReference type="RefSeq" id="WP_069194829.1">
    <property type="nucleotide sequence ID" value="NZ_RLII01000016.1"/>
</dbReference>
<dbReference type="Proteomes" id="UP000289166">
    <property type="component" value="Unassembled WGS sequence"/>
</dbReference>
<evidence type="ECO:0000256" key="7">
    <source>
        <dbReference type="ARBA" id="ARBA00022741"/>
    </source>
</evidence>
<dbReference type="GO" id="GO:0005524">
    <property type="term" value="F:ATP binding"/>
    <property type="evidence" value="ECO:0007669"/>
    <property type="project" value="UniProtKB-KW"/>
</dbReference>
<dbReference type="Gene3D" id="3.40.50.300">
    <property type="entry name" value="P-loop containing nucleotide triphosphate hydrolases"/>
    <property type="match status" value="1"/>
</dbReference>
<comment type="similarity">
    <text evidence="2">Belongs to the TsaE family.</text>
</comment>
<evidence type="ECO:0000256" key="5">
    <source>
        <dbReference type="ARBA" id="ARBA00022694"/>
    </source>
</evidence>
<dbReference type="AlphaFoldDB" id="A0A4Q0I2Z5"/>
<dbReference type="PANTHER" id="PTHR33540:SF2">
    <property type="entry name" value="TRNA THREONYLCARBAMOYLADENOSINE BIOSYNTHESIS PROTEIN TSAE"/>
    <property type="match status" value="1"/>
</dbReference>
<keyword evidence="6" id="KW-0479">Metal-binding</keyword>
<evidence type="ECO:0000256" key="3">
    <source>
        <dbReference type="ARBA" id="ARBA00019010"/>
    </source>
</evidence>
<evidence type="ECO:0000256" key="4">
    <source>
        <dbReference type="ARBA" id="ARBA00022490"/>
    </source>
</evidence>
<keyword evidence="12" id="KW-1185">Reference proteome</keyword>
<dbReference type="GO" id="GO:0005737">
    <property type="term" value="C:cytoplasm"/>
    <property type="evidence" value="ECO:0007669"/>
    <property type="project" value="UniProtKB-SubCell"/>
</dbReference>
<dbReference type="EMBL" id="RLII01000016">
    <property type="protein sequence ID" value="RXE58551.1"/>
    <property type="molecule type" value="Genomic_DNA"/>
</dbReference>
<gene>
    <name evidence="11" type="primary">tsaE</name>
    <name evidence="11" type="ORF">EFD62_11710</name>
</gene>
<dbReference type="PANTHER" id="PTHR33540">
    <property type="entry name" value="TRNA THREONYLCARBAMOYLADENOSINE BIOSYNTHESIS PROTEIN TSAE"/>
    <property type="match status" value="1"/>
</dbReference>
<dbReference type="NCBIfam" id="TIGR00150">
    <property type="entry name" value="T6A_YjeE"/>
    <property type="match status" value="1"/>
</dbReference>
<evidence type="ECO:0000256" key="8">
    <source>
        <dbReference type="ARBA" id="ARBA00022840"/>
    </source>
</evidence>
<evidence type="ECO:0000256" key="10">
    <source>
        <dbReference type="ARBA" id="ARBA00032441"/>
    </source>
</evidence>
<keyword evidence="9" id="KW-0460">Magnesium</keyword>
<comment type="caution">
    <text evidence="11">The sequence shown here is derived from an EMBL/GenBank/DDBJ whole genome shotgun (WGS) entry which is preliminary data.</text>
</comment>
<evidence type="ECO:0000313" key="11">
    <source>
        <dbReference type="EMBL" id="RXE58551.1"/>
    </source>
</evidence>
<keyword evidence="5" id="KW-0819">tRNA processing</keyword>
<dbReference type="GO" id="GO:0016740">
    <property type="term" value="F:transferase activity"/>
    <property type="evidence" value="ECO:0007669"/>
    <property type="project" value="UniProtKB-KW"/>
</dbReference>
<dbReference type="GO" id="GO:0002949">
    <property type="term" value="P:tRNA threonylcarbamoyladenosine modification"/>
    <property type="evidence" value="ECO:0007669"/>
    <property type="project" value="InterPro"/>
</dbReference>
<evidence type="ECO:0000313" key="12">
    <source>
        <dbReference type="Proteomes" id="UP000289166"/>
    </source>
</evidence>
<sequence>MKEIKTYSQEDTVEFGKKLGMLLKQGDIVCINGDLGTGKTVLTNGIAWALGINEYITSPTFTIVNEYERENISLYHFDVYRISDPEEMYEIGFEEYLYNGGVVVIEWADLIKDILPQDNIWITIEKDMKNGVDARIIRVEFNGERYREYEEKLGSGDDKKR</sequence>
<evidence type="ECO:0000256" key="1">
    <source>
        <dbReference type="ARBA" id="ARBA00004496"/>
    </source>
</evidence>
<name>A0A4Q0I2Z5_9FIRM</name>
<keyword evidence="7" id="KW-0547">Nucleotide-binding</keyword>
<protein>
    <recommendedName>
        <fullName evidence="3">tRNA threonylcarbamoyladenosine biosynthesis protein TsaE</fullName>
    </recommendedName>
    <alternativeName>
        <fullName evidence="10">t(6)A37 threonylcarbamoyladenosine biosynthesis protein TsaE</fullName>
    </alternativeName>
</protein>
<evidence type="ECO:0000256" key="6">
    <source>
        <dbReference type="ARBA" id="ARBA00022723"/>
    </source>
</evidence>
<dbReference type="InterPro" id="IPR027417">
    <property type="entry name" value="P-loop_NTPase"/>
</dbReference>
<dbReference type="Pfam" id="PF02367">
    <property type="entry name" value="TsaE"/>
    <property type="match status" value="1"/>
</dbReference>
<keyword evidence="11" id="KW-0808">Transferase</keyword>
<evidence type="ECO:0000256" key="2">
    <source>
        <dbReference type="ARBA" id="ARBA00007599"/>
    </source>
</evidence>
<dbReference type="SUPFAM" id="SSF52540">
    <property type="entry name" value="P-loop containing nucleoside triphosphate hydrolases"/>
    <property type="match status" value="1"/>
</dbReference>
<dbReference type="GO" id="GO:0046872">
    <property type="term" value="F:metal ion binding"/>
    <property type="evidence" value="ECO:0007669"/>
    <property type="project" value="UniProtKB-KW"/>
</dbReference>
<keyword evidence="4" id="KW-0963">Cytoplasm</keyword>
<keyword evidence="8" id="KW-0067">ATP-binding</keyword>
<dbReference type="InterPro" id="IPR003442">
    <property type="entry name" value="T6A_TsaE"/>
</dbReference>
<evidence type="ECO:0000256" key="9">
    <source>
        <dbReference type="ARBA" id="ARBA00022842"/>
    </source>
</evidence>
<comment type="subcellular location">
    <subcellularLocation>
        <location evidence="1">Cytoplasm</location>
    </subcellularLocation>
</comment>
<accession>A0A4Q0I2Z5</accession>